<reference evidence="2 4" key="2">
    <citation type="submission" date="2024-07" db="EMBL/GenBank/DDBJ databases">
        <title>Genomic Encyclopedia of Type Strains, Phase V (KMG-V): Genome sequencing to study the core and pangenomes of soil and plant-associated prokaryotes.</title>
        <authorList>
            <person name="Whitman W."/>
        </authorList>
    </citation>
    <scope>NUCLEOTIDE SEQUENCE [LARGE SCALE GENOMIC DNA]</scope>
    <source>
        <strain evidence="2 4">USDA 415</strain>
    </source>
</reference>
<evidence type="ECO:0000313" key="1">
    <source>
        <dbReference type="EMBL" id="MBP1296109.1"/>
    </source>
</evidence>
<name>A0A8I2C5S1_BRAEL</name>
<sequence>MRSGKTSAGRKRSCRPSRLLWVRIGSRSRGANARVCCFISVPWGTGGAGKTGCRSHPWALQQKAQDHRRNRRNPACPARWATACFVLSPARPRLFVAAPAKTLAGFAGRHLRPGRRAHTTSPSAPRAVVDRALGVHRISTHVRDNREAHLAELPVGLFCRTNGLARSWRTTRAARDHPVQRELIQAIGWGKHQ</sequence>
<organism evidence="1 3">
    <name type="scientific">Bradyrhizobium elkanii</name>
    <dbReference type="NCBI Taxonomy" id="29448"/>
    <lineage>
        <taxon>Bacteria</taxon>
        <taxon>Pseudomonadati</taxon>
        <taxon>Pseudomonadota</taxon>
        <taxon>Alphaproteobacteria</taxon>
        <taxon>Hyphomicrobiales</taxon>
        <taxon>Nitrobacteraceae</taxon>
        <taxon>Bradyrhizobium</taxon>
    </lineage>
</organism>
<evidence type="ECO:0000313" key="3">
    <source>
        <dbReference type="Proteomes" id="UP000673383"/>
    </source>
</evidence>
<gene>
    <name evidence="2" type="ORF">ABIF29_005116</name>
    <name evidence="1" type="ORF">JOH49_005862</name>
</gene>
<evidence type="ECO:0000313" key="4">
    <source>
        <dbReference type="Proteomes" id="UP001565471"/>
    </source>
</evidence>
<comment type="caution">
    <text evidence="1">The sequence shown here is derived from an EMBL/GenBank/DDBJ whole genome shotgun (WGS) entry which is preliminary data.</text>
</comment>
<dbReference type="EMBL" id="JAFICZ010000001">
    <property type="protein sequence ID" value="MBP1296109.1"/>
    <property type="molecule type" value="Genomic_DNA"/>
</dbReference>
<proteinExistence type="predicted"/>
<evidence type="ECO:0000313" key="2">
    <source>
        <dbReference type="EMBL" id="MEY9318317.1"/>
    </source>
</evidence>
<reference evidence="1" key="1">
    <citation type="submission" date="2021-02" db="EMBL/GenBank/DDBJ databases">
        <title>Genomic Encyclopedia of Type Strains, Phase IV (KMG-V): Genome sequencing to study the core and pangenomes of soil and plant-associated prokaryotes.</title>
        <authorList>
            <person name="Whitman W."/>
        </authorList>
    </citation>
    <scope>NUCLEOTIDE SEQUENCE</scope>
    <source>
        <strain evidence="1">USDA 406</strain>
    </source>
</reference>
<dbReference type="EMBL" id="JBGBZA010000002">
    <property type="protein sequence ID" value="MEY9318317.1"/>
    <property type="molecule type" value="Genomic_DNA"/>
</dbReference>
<keyword evidence="4" id="KW-1185">Reference proteome</keyword>
<dbReference type="Proteomes" id="UP000673383">
    <property type="component" value="Unassembled WGS sequence"/>
</dbReference>
<dbReference type="Proteomes" id="UP001565471">
    <property type="component" value="Unassembled WGS sequence"/>
</dbReference>
<protein>
    <submittedName>
        <fullName evidence="1">Uncharacterized protein</fullName>
    </submittedName>
</protein>
<dbReference type="AlphaFoldDB" id="A0A8I2C5S1"/>
<accession>A0A8I2C5S1</accession>